<evidence type="ECO:0000313" key="4">
    <source>
        <dbReference type="Proteomes" id="UP000299102"/>
    </source>
</evidence>
<keyword evidence="4" id="KW-1185">Reference proteome</keyword>
<evidence type="ECO:0000256" key="1">
    <source>
        <dbReference type="SAM" id="MobiDB-lite"/>
    </source>
</evidence>
<protein>
    <submittedName>
        <fullName evidence="3">Uncharacterized protein</fullName>
    </submittedName>
</protein>
<gene>
    <name evidence="3" type="ORF">EVAR_70780_1</name>
</gene>
<feature type="signal peptide" evidence="2">
    <location>
        <begin position="1"/>
        <end position="16"/>
    </location>
</feature>
<dbReference type="EMBL" id="BGZK01004236">
    <property type="protein sequence ID" value="GBP07759.1"/>
    <property type="molecule type" value="Genomic_DNA"/>
</dbReference>
<evidence type="ECO:0000256" key="2">
    <source>
        <dbReference type="SAM" id="SignalP"/>
    </source>
</evidence>
<dbReference type="PROSITE" id="PS51257">
    <property type="entry name" value="PROKAR_LIPOPROTEIN"/>
    <property type="match status" value="1"/>
</dbReference>
<feature type="chain" id="PRO_5020038964" evidence="2">
    <location>
        <begin position="17"/>
        <end position="592"/>
    </location>
</feature>
<keyword evidence="2" id="KW-0732">Signal</keyword>
<dbReference type="AlphaFoldDB" id="A0A4C1SZY3"/>
<proteinExistence type="predicted"/>
<comment type="caution">
    <text evidence="3">The sequence shown here is derived from an EMBL/GenBank/DDBJ whole genome shotgun (WGS) entry which is preliminary data.</text>
</comment>
<dbReference type="Proteomes" id="UP000299102">
    <property type="component" value="Unassembled WGS sequence"/>
</dbReference>
<name>A0A4C1SZY3_EUMVA</name>
<organism evidence="3 4">
    <name type="scientific">Eumeta variegata</name>
    <name type="common">Bagworm moth</name>
    <name type="synonym">Eumeta japonica</name>
    <dbReference type="NCBI Taxonomy" id="151549"/>
    <lineage>
        <taxon>Eukaryota</taxon>
        <taxon>Metazoa</taxon>
        <taxon>Ecdysozoa</taxon>
        <taxon>Arthropoda</taxon>
        <taxon>Hexapoda</taxon>
        <taxon>Insecta</taxon>
        <taxon>Pterygota</taxon>
        <taxon>Neoptera</taxon>
        <taxon>Endopterygota</taxon>
        <taxon>Lepidoptera</taxon>
        <taxon>Glossata</taxon>
        <taxon>Ditrysia</taxon>
        <taxon>Tineoidea</taxon>
        <taxon>Psychidae</taxon>
        <taxon>Oiketicinae</taxon>
        <taxon>Eumeta</taxon>
    </lineage>
</organism>
<reference evidence="3 4" key="1">
    <citation type="journal article" date="2019" name="Commun. Biol.">
        <title>The bagworm genome reveals a unique fibroin gene that provides high tensile strength.</title>
        <authorList>
            <person name="Kono N."/>
            <person name="Nakamura H."/>
            <person name="Ohtoshi R."/>
            <person name="Tomita M."/>
            <person name="Numata K."/>
            <person name="Arakawa K."/>
        </authorList>
    </citation>
    <scope>NUCLEOTIDE SEQUENCE [LARGE SCALE GENOMIC DNA]</scope>
</reference>
<accession>A0A4C1SZY3</accession>
<evidence type="ECO:0000313" key="3">
    <source>
        <dbReference type="EMBL" id="GBP07759.1"/>
    </source>
</evidence>
<dbReference type="OrthoDB" id="7493332at2759"/>
<feature type="region of interest" description="Disordered" evidence="1">
    <location>
        <begin position="49"/>
        <end position="73"/>
    </location>
</feature>
<sequence>MKLFITLVVLVALAACDVSHIANSYLPPHSALSQSRTVSFSPSTGYSTGSSGAYTSSDVSSSSTSHGSSEYSGKLKVAPSVSQEFESGFSGSGNTGAGYTTNTKQIVQKTYSAPIIQTQTIQKSISAPSTFSSAGGSVSGSYTAQSPIAGSSFGGTYSTGSAYSTGTKQIIQKAYSAPIIQQQTVQKTLSAPSSFASSSDSVSAAYTAQSSPNVDTTYTSGGGYSTGTKQIIQKTYSAPIIQQQTVQKTLSSPSSFEPSSGRSVSAAYTAQSPNVDASYSTSGGYSTGTKQIVQETFRFRSHYPTADSSQNLVNFFLIYTIICSLPSSGITSAAYTAQSPNVGQSFATTYNSDSGYTTGAKQTVQKHTLPLLFNSRQFRKVSHLPWCIRLILLLLCKLIHLPANLMSAMKRLHLALQLSNKKKASYTASSPFAEKTTYTSHGSYTAPSKLKSTNVHSYQSVSAPGVQKTTFTAPIVQKTTYNAPASSQAYTTSGKSFTSYKSASSSPVLSQANTITEVQKHTYSAPLTQQSHTAPAKSYTNFKSVSTPAAQKLTTFSSPAIQKLQLYSSSCTAIIYQSWQIIYQLSVLFCAI</sequence>
<feature type="compositionally biased region" description="Low complexity" evidence="1">
    <location>
        <begin position="49"/>
        <end position="72"/>
    </location>
</feature>